<gene>
    <name evidence="1" type="ORF">FLP_20845</name>
</gene>
<keyword evidence="2" id="KW-1185">Reference proteome</keyword>
<reference evidence="2" key="1">
    <citation type="submission" date="2016-03" db="EMBL/GenBank/DDBJ databases">
        <title>Draft genome sequence of Paenibacillus glacialis DSM 22343.</title>
        <authorList>
            <person name="Shin S.-K."/>
            <person name="Yi H."/>
        </authorList>
    </citation>
    <scope>NUCLEOTIDE SEQUENCE [LARGE SCALE GENOMIC DNA]</scope>
    <source>
        <strain evidence="2">CCUG 60099</strain>
    </source>
</reference>
<evidence type="ECO:0008006" key="3">
    <source>
        <dbReference type="Google" id="ProtNLM"/>
    </source>
</evidence>
<name>A0ABX2XE14_9FLAO</name>
<sequence>MKVKIAIGVVVFFLIVFYSLTEINFLAYESPKKYDEIDKITFNDFKGLEFFQNSLYGNKHFAYIKTSINYQIEEDSVKVESFFHPSSSYVYNKDLFSKELLTHELYHFKITELFSRMIKKKIFESKNRDNIQIENLINELKIKERQFQFKYDDDTFHSYVFSEQRKYQNDIDSLLNLHSNFKNPKVYINEK</sequence>
<evidence type="ECO:0000313" key="2">
    <source>
        <dbReference type="Proteomes" id="UP000093343"/>
    </source>
</evidence>
<dbReference type="Proteomes" id="UP000093343">
    <property type="component" value="Unassembled WGS sequence"/>
</dbReference>
<accession>A0ABX2XE14</accession>
<dbReference type="EMBL" id="LVEN01000044">
    <property type="protein sequence ID" value="OCB70110.1"/>
    <property type="molecule type" value="Genomic_DNA"/>
</dbReference>
<dbReference type="RefSeq" id="WP_065451436.1">
    <property type="nucleotide sequence ID" value="NZ_LVEN01000044.1"/>
</dbReference>
<comment type="caution">
    <text evidence="1">The sequence shown here is derived from an EMBL/GenBank/DDBJ whole genome shotgun (WGS) entry which is preliminary data.</text>
</comment>
<proteinExistence type="predicted"/>
<organism evidence="1 2">
    <name type="scientific">Flavobacterium piscis</name>
    <dbReference type="NCBI Taxonomy" id="1114874"/>
    <lineage>
        <taxon>Bacteria</taxon>
        <taxon>Pseudomonadati</taxon>
        <taxon>Bacteroidota</taxon>
        <taxon>Flavobacteriia</taxon>
        <taxon>Flavobacteriales</taxon>
        <taxon>Flavobacteriaceae</taxon>
        <taxon>Flavobacterium</taxon>
    </lineage>
</organism>
<evidence type="ECO:0000313" key="1">
    <source>
        <dbReference type="EMBL" id="OCB70110.1"/>
    </source>
</evidence>
<protein>
    <recommendedName>
        <fullName evidence="3">DUF922 domain-containing protein</fullName>
    </recommendedName>
</protein>